<evidence type="ECO:0000313" key="1">
    <source>
        <dbReference type="EMBL" id="AHC39686.1"/>
    </source>
</evidence>
<organism evidence="1 2">
    <name type="scientific">Ehrlichia muris AS145</name>
    <dbReference type="NCBI Taxonomy" id="1423892"/>
    <lineage>
        <taxon>Bacteria</taxon>
        <taxon>Pseudomonadati</taxon>
        <taxon>Pseudomonadota</taxon>
        <taxon>Alphaproteobacteria</taxon>
        <taxon>Rickettsiales</taxon>
        <taxon>Anaplasmataceae</taxon>
        <taxon>Ehrlichia</taxon>
    </lineage>
</organism>
<protein>
    <submittedName>
        <fullName evidence="1">Uncharacterized protein</fullName>
    </submittedName>
</protein>
<dbReference type="AlphaFoldDB" id="V9R9Y8"/>
<dbReference type="PATRIC" id="fig|1423892.3.peg.349"/>
<name>V9R9Y8_9RICK</name>
<dbReference type="EMBL" id="CP006917">
    <property type="protein sequence ID" value="AHC39686.1"/>
    <property type="molecule type" value="Genomic_DNA"/>
</dbReference>
<dbReference type="HOGENOM" id="CLU_2989462_0_0_5"/>
<sequence length="57" mass="6217">MIYYGLLSFIENIMNFYCSDKNLIASSAAIHPELAATTACLYILSCTSPAAKIPQDN</sequence>
<dbReference type="Proteomes" id="UP000018689">
    <property type="component" value="Chromosome"/>
</dbReference>
<evidence type="ECO:0000313" key="2">
    <source>
        <dbReference type="Proteomes" id="UP000018689"/>
    </source>
</evidence>
<keyword evidence="2" id="KW-1185">Reference proteome</keyword>
<dbReference type="KEGG" id="emr:EMUR_01705"/>
<dbReference type="RefSeq" id="WP_024071964.1">
    <property type="nucleotide sequence ID" value="NC_023063.1"/>
</dbReference>
<proteinExistence type="predicted"/>
<accession>V9R9Y8</accession>
<gene>
    <name evidence="1" type="ORF">EMUR_01705</name>
</gene>
<reference evidence="1 2" key="1">
    <citation type="journal article" date="2014" name="Genome Announc.">
        <title>Complete Genome Sequence of Ehrlichia muris Strain AS145T, a Model Monocytotropic Ehrlichia Strain.</title>
        <authorList>
            <person name="Thirumalapura N.R."/>
            <person name="Qin X."/>
            <person name="Kuriakose J.A."/>
            <person name="Walker D.H."/>
        </authorList>
    </citation>
    <scope>NUCLEOTIDE SEQUENCE [LARGE SCALE GENOMIC DNA]</scope>
    <source>
        <strain evidence="2">AS154</strain>
    </source>
</reference>